<evidence type="ECO:0000313" key="19">
    <source>
        <dbReference type="Proteomes" id="UP000824596"/>
    </source>
</evidence>
<evidence type="ECO:0000256" key="15">
    <source>
        <dbReference type="ARBA" id="ARBA00049244"/>
    </source>
</evidence>
<evidence type="ECO:0000256" key="1">
    <source>
        <dbReference type="ARBA" id="ARBA00022578"/>
    </source>
</evidence>
<evidence type="ECO:0000256" key="10">
    <source>
        <dbReference type="ARBA" id="ARBA00022918"/>
    </source>
</evidence>
<feature type="compositionally biased region" description="Acidic residues" evidence="16">
    <location>
        <begin position="179"/>
        <end position="195"/>
    </location>
</feature>
<keyword evidence="4" id="KW-0479">Metal-binding</keyword>
<feature type="region of interest" description="Disordered" evidence="16">
    <location>
        <begin position="79"/>
        <end position="111"/>
    </location>
</feature>
<dbReference type="GO" id="GO:0003964">
    <property type="term" value="F:RNA-directed DNA polymerase activity"/>
    <property type="evidence" value="ECO:0007669"/>
    <property type="project" value="UniProtKB-KW"/>
</dbReference>
<name>A0A9P8N0D9_9HYPO</name>
<dbReference type="GO" id="GO:0006310">
    <property type="term" value="P:DNA recombination"/>
    <property type="evidence" value="ECO:0007669"/>
    <property type="project" value="UniProtKB-KW"/>
</dbReference>
<dbReference type="GO" id="GO:0016787">
    <property type="term" value="F:hydrolase activity"/>
    <property type="evidence" value="ECO:0007669"/>
    <property type="project" value="UniProtKB-KW"/>
</dbReference>
<sequence length="243" mass="28131">MNTSFNGKEAVLLIKDEFTSMIFIYLLNDATQGSVMTALRNHEAMVQRQWNLNICIIHRDNDRSLQSAYESWIEEKGIQDEPSAPYTPAQNGSAERSGGALQNRQKKDLKTDPHTEIGYLVGYDSTNIFRIWIPSTSEVRRVRDVTFNESIFYDGNDQPPEPIPQRVEVQLPAHIEDESDYEEIPTQIDEPEPDPVEQSPQPQTKETPPRLWYNPNHLIMRTRMIRMSFMTFSTHIRHGPRSE</sequence>
<organism evidence="18 19">
    <name type="scientific">Hirsutella rhossiliensis</name>
    <dbReference type="NCBI Taxonomy" id="111463"/>
    <lineage>
        <taxon>Eukaryota</taxon>
        <taxon>Fungi</taxon>
        <taxon>Dikarya</taxon>
        <taxon>Ascomycota</taxon>
        <taxon>Pezizomycotina</taxon>
        <taxon>Sordariomycetes</taxon>
        <taxon>Hypocreomycetidae</taxon>
        <taxon>Hypocreales</taxon>
        <taxon>Ophiocordycipitaceae</taxon>
        <taxon>Hirsutella</taxon>
    </lineage>
</organism>
<dbReference type="GO" id="GO:0003887">
    <property type="term" value="F:DNA-directed DNA polymerase activity"/>
    <property type="evidence" value="ECO:0007669"/>
    <property type="project" value="UniProtKB-KW"/>
</dbReference>
<comment type="caution">
    <text evidence="18">The sequence shown here is derived from an EMBL/GenBank/DDBJ whole genome shotgun (WGS) entry which is preliminary data.</text>
</comment>
<keyword evidence="12" id="KW-0238">DNA-binding</keyword>
<gene>
    <name evidence="18" type="ORF">HRG_03399</name>
</gene>
<evidence type="ECO:0000256" key="13">
    <source>
        <dbReference type="ARBA" id="ARBA00023172"/>
    </source>
</evidence>
<evidence type="ECO:0000256" key="12">
    <source>
        <dbReference type="ARBA" id="ARBA00023125"/>
    </source>
</evidence>
<evidence type="ECO:0000256" key="5">
    <source>
        <dbReference type="ARBA" id="ARBA00022759"/>
    </source>
</evidence>
<dbReference type="InterPro" id="IPR039537">
    <property type="entry name" value="Retrotran_Ty1/copia-like"/>
</dbReference>
<evidence type="ECO:0000256" key="4">
    <source>
        <dbReference type="ARBA" id="ARBA00022723"/>
    </source>
</evidence>
<dbReference type="GO" id="GO:0046872">
    <property type="term" value="F:metal ion binding"/>
    <property type="evidence" value="ECO:0007669"/>
    <property type="project" value="UniProtKB-KW"/>
</dbReference>
<dbReference type="PANTHER" id="PTHR42648:SF11">
    <property type="entry name" value="TRANSPOSON TY4-P GAG-POL POLYPROTEIN"/>
    <property type="match status" value="1"/>
</dbReference>
<comment type="catalytic activity">
    <reaction evidence="14">
        <text>DNA(n) + a 2'-deoxyribonucleoside 5'-triphosphate = DNA(n+1) + diphosphate</text>
        <dbReference type="Rhea" id="RHEA:22508"/>
        <dbReference type="Rhea" id="RHEA-COMP:17339"/>
        <dbReference type="Rhea" id="RHEA-COMP:17340"/>
        <dbReference type="ChEBI" id="CHEBI:33019"/>
        <dbReference type="ChEBI" id="CHEBI:61560"/>
        <dbReference type="ChEBI" id="CHEBI:173112"/>
        <dbReference type="EC" id="2.7.7.49"/>
    </reaction>
</comment>
<comment type="catalytic activity">
    <reaction evidence="15">
        <text>DNA(n) + a 2'-deoxyribonucleoside 5'-triphosphate = DNA(n+1) + diphosphate</text>
        <dbReference type="Rhea" id="RHEA:22508"/>
        <dbReference type="Rhea" id="RHEA-COMP:17339"/>
        <dbReference type="Rhea" id="RHEA-COMP:17340"/>
        <dbReference type="ChEBI" id="CHEBI:33019"/>
        <dbReference type="ChEBI" id="CHEBI:61560"/>
        <dbReference type="ChEBI" id="CHEBI:173112"/>
        <dbReference type="EC" id="2.7.7.7"/>
    </reaction>
</comment>
<keyword evidence="7" id="KW-0460">Magnesium</keyword>
<dbReference type="InterPro" id="IPR001584">
    <property type="entry name" value="Integrase_cat-core"/>
</dbReference>
<keyword evidence="10" id="KW-0695">RNA-directed DNA polymerase</keyword>
<dbReference type="GO" id="GO:0015074">
    <property type="term" value="P:DNA integration"/>
    <property type="evidence" value="ECO:0007669"/>
    <property type="project" value="UniProtKB-KW"/>
</dbReference>
<evidence type="ECO:0000256" key="7">
    <source>
        <dbReference type="ARBA" id="ARBA00022842"/>
    </source>
</evidence>
<keyword evidence="19" id="KW-1185">Reference proteome</keyword>
<dbReference type="EMBL" id="JAIZPD010000003">
    <property type="protein sequence ID" value="KAH0965383.1"/>
    <property type="molecule type" value="Genomic_DNA"/>
</dbReference>
<dbReference type="SUPFAM" id="SSF53098">
    <property type="entry name" value="Ribonuclease H-like"/>
    <property type="match status" value="1"/>
</dbReference>
<keyword evidence="6" id="KW-0378">Hydrolase</keyword>
<dbReference type="GO" id="GO:0003677">
    <property type="term" value="F:DNA binding"/>
    <property type="evidence" value="ECO:0007669"/>
    <property type="project" value="UniProtKB-KW"/>
</dbReference>
<keyword evidence="5" id="KW-0255">Endonuclease</keyword>
<dbReference type="InterPro" id="IPR036397">
    <property type="entry name" value="RNaseH_sf"/>
</dbReference>
<evidence type="ECO:0000259" key="17">
    <source>
        <dbReference type="PROSITE" id="PS50994"/>
    </source>
</evidence>
<evidence type="ECO:0000256" key="3">
    <source>
        <dbReference type="ARBA" id="ARBA00022722"/>
    </source>
</evidence>
<dbReference type="InterPro" id="IPR057670">
    <property type="entry name" value="SH3_retrovirus"/>
</dbReference>
<keyword evidence="9" id="KW-0229">DNA integration</keyword>
<proteinExistence type="predicted"/>
<keyword evidence="3" id="KW-0540">Nuclease</keyword>
<keyword evidence="8" id="KW-0694">RNA-binding</keyword>
<keyword evidence="2" id="KW-0548">Nucleotidyltransferase</keyword>
<evidence type="ECO:0000313" key="18">
    <source>
        <dbReference type="EMBL" id="KAH0965383.1"/>
    </source>
</evidence>
<evidence type="ECO:0000256" key="9">
    <source>
        <dbReference type="ARBA" id="ARBA00022908"/>
    </source>
</evidence>
<dbReference type="InterPro" id="IPR012337">
    <property type="entry name" value="RNaseH-like_sf"/>
</dbReference>
<keyword evidence="13" id="KW-0233">DNA recombination</keyword>
<keyword evidence="11" id="KW-0239">DNA-directed DNA polymerase</keyword>
<dbReference type="RefSeq" id="XP_044722896.1">
    <property type="nucleotide sequence ID" value="XM_044861870.1"/>
</dbReference>
<dbReference type="PROSITE" id="PS50994">
    <property type="entry name" value="INTEGRASE"/>
    <property type="match status" value="1"/>
</dbReference>
<reference evidence="18" key="1">
    <citation type="submission" date="2021-09" db="EMBL/GenBank/DDBJ databases">
        <title>A high-quality genome of the endoparasitic fungus Hirsutella rhossiliensis with a comparison of Hirsutella genomes reveals transposable elements contributing to genome size variation.</title>
        <authorList>
            <person name="Lin R."/>
            <person name="Jiao Y."/>
            <person name="Sun X."/>
            <person name="Ling J."/>
            <person name="Xie B."/>
            <person name="Cheng X."/>
        </authorList>
    </citation>
    <scope>NUCLEOTIDE SEQUENCE</scope>
    <source>
        <strain evidence="18">HR02</strain>
    </source>
</reference>
<evidence type="ECO:0000256" key="2">
    <source>
        <dbReference type="ARBA" id="ARBA00022695"/>
    </source>
</evidence>
<dbReference type="AlphaFoldDB" id="A0A9P8N0D9"/>
<evidence type="ECO:0000256" key="11">
    <source>
        <dbReference type="ARBA" id="ARBA00022932"/>
    </source>
</evidence>
<evidence type="ECO:0000256" key="16">
    <source>
        <dbReference type="SAM" id="MobiDB-lite"/>
    </source>
</evidence>
<dbReference type="OrthoDB" id="5017987at2759"/>
<dbReference type="PANTHER" id="PTHR42648">
    <property type="entry name" value="TRANSPOSASE, PUTATIVE-RELATED"/>
    <property type="match status" value="1"/>
</dbReference>
<dbReference type="GO" id="GO:0003723">
    <property type="term" value="F:RNA binding"/>
    <property type="evidence" value="ECO:0007669"/>
    <property type="project" value="UniProtKB-KW"/>
</dbReference>
<feature type="region of interest" description="Disordered" evidence="16">
    <location>
        <begin position="179"/>
        <end position="213"/>
    </location>
</feature>
<evidence type="ECO:0000256" key="14">
    <source>
        <dbReference type="ARBA" id="ARBA00048173"/>
    </source>
</evidence>
<dbReference type="Gene3D" id="3.30.420.10">
    <property type="entry name" value="Ribonuclease H-like superfamily/Ribonuclease H"/>
    <property type="match status" value="1"/>
</dbReference>
<feature type="domain" description="Integrase catalytic" evidence="17">
    <location>
        <begin position="1"/>
        <end position="168"/>
    </location>
</feature>
<dbReference type="Proteomes" id="UP000824596">
    <property type="component" value="Unassembled WGS sequence"/>
</dbReference>
<dbReference type="GO" id="GO:0004519">
    <property type="term" value="F:endonuclease activity"/>
    <property type="evidence" value="ECO:0007669"/>
    <property type="project" value="UniProtKB-KW"/>
</dbReference>
<keyword evidence="11" id="KW-0808">Transferase</keyword>
<dbReference type="GO" id="GO:0005634">
    <property type="term" value="C:nucleus"/>
    <property type="evidence" value="ECO:0007669"/>
    <property type="project" value="UniProtKB-ARBA"/>
</dbReference>
<accession>A0A9P8N0D9</accession>
<dbReference type="GO" id="GO:0032196">
    <property type="term" value="P:transposition"/>
    <property type="evidence" value="ECO:0007669"/>
    <property type="project" value="UniProtKB-KW"/>
</dbReference>
<protein>
    <submittedName>
        <fullName evidence="18">Integrase core domain-containing protein</fullName>
    </submittedName>
</protein>
<evidence type="ECO:0000256" key="8">
    <source>
        <dbReference type="ARBA" id="ARBA00022884"/>
    </source>
</evidence>
<evidence type="ECO:0000256" key="6">
    <source>
        <dbReference type="ARBA" id="ARBA00022801"/>
    </source>
</evidence>
<keyword evidence="1" id="KW-0815">Transposition</keyword>
<dbReference type="Pfam" id="PF25597">
    <property type="entry name" value="SH3_retrovirus"/>
    <property type="match status" value="1"/>
</dbReference>
<dbReference type="GeneID" id="68352528"/>